<dbReference type="InterPro" id="IPR022346">
    <property type="entry name" value="T2SS_GspH"/>
</dbReference>
<comment type="similarity">
    <text evidence="9">Belongs to the GSP H family.</text>
</comment>
<evidence type="ECO:0000256" key="1">
    <source>
        <dbReference type="ARBA" id="ARBA00004377"/>
    </source>
</evidence>
<dbReference type="GO" id="GO:0005886">
    <property type="term" value="C:plasma membrane"/>
    <property type="evidence" value="ECO:0007669"/>
    <property type="project" value="UniProtKB-SubCell"/>
</dbReference>
<keyword evidence="4" id="KW-0488">Methylation</keyword>
<dbReference type="InterPro" id="IPR045584">
    <property type="entry name" value="Pilin-like"/>
</dbReference>
<proteinExistence type="inferred from homology"/>
<dbReference type="InterPro" id="IPR012902">
    <property type="entry name" value="N_methyl_site"/>
</dbReference>
<dbReference type="EMBL" id="FNIJ01000016">
    <property type="protein sequence ID" value="SDO80939.1"/>
    <property type="molecule type" value="Genomic_DNA"/>
</dbReference>
<evidence type="ECO:0000256" key="3">
    <source>
        <dbReference type="ARBA" id="ARBA00022475"/>
    </source>
</evidence>
<evidence type="ECO:0000256" key="8">
    <source>
        <dbReference type="ARBA" id="ARBA00023136"/>
    </source>
</evidence>
<feature type="domain" description="General secretion pathway GspH" evidence="11">
    <location>
        <begin position="44"/>
        <end position="155"/>
    </location>
</feature>
<evidence type="ECO:0000313" key="13">
    <source>
        <dbReference type="Proteomes" id="UP000242957"/>
    </source>
</evidence>
<evidence type="ECO:0000256" key="6">
    <source>
        <dbReference type="ARBA" id="ARBA00022692"/>
    </source>
</evidence>
<sequence>MSRTHGFSLVELLVTLSLLAIALSFAAPAFSELVAAQRTRIALHDLTEALLQARATAITTGKPISLAATGSAWANGWTLFVDSNNDGIRQPHERLISVHEALEGIEIRPDSTSRKYIHYIPRGSSIQQNGAFHAGNLVICGKSQRSYKIVINRVGRIRYESAASATLCPR</sequence>
<dbReference type="SUPFAM" id="SSF54523">
    <property type="entry name" value="Pili subunits"/>
    <property type="match status" value="1"/>
</dbReference>
<dbReference type="Pfam" id="PF12019">
    <property type="entry name" value="GspH"/>
    <property type="match status" value="1"/>
</dbReference>
<evidence type="ECO:0000313" key="12">
    <source>
        <dbReference type="EMBL" id="SDO80939.1"/>
    </source>
</evidence>
<keyword evidence="3" id="KW-1003">Cell membrane</keyword>
<dbReference type="Gene3D" id="3.55.40.10">
    <property type="entry name" value="minor pseudopilin epsh domain"/>
    <property type="match status" value="1"/>
</dbReference>
<evidence type="ECO:0000256" key="5">
    <source>
        <dbReference type="ARBA" id="ARBA00022519"/>
    </source>
</evidence>
<dbReference type="OrthoDB" id="5732776at2"/>
<dbReference type="Pfam" id="PF07963">
    <property type="entry name" value="N_methyl"/>
    <property type="match status" value="1"/>
</dbReference>
<dbReference type="PROSITE" id="PS00409">
    <property type="entry name" value="PROKAR_NTER_METHYL"/>
    <property type="match status" value="1"/>
</dbReference>
<evidence type="ECO:0000256" key="4">
    <source>
        <dbReference type="ARBA" id="ARBA00022481"/>
    </source>
</evidence>
<dbReference type="NCBIfam" id="TIGR02532">
    <property type="entry name" value="IV_pilin_GFxxxE"/>
    <property type="match status" value="1"/>
</dbReference>
<dbReference type="Proteomes" id="UP000242957">
    <property type="component" value="Unassembled WGS sequence"/>
</dbReference>
<accession>A0A1H0MKF8</accession>
<dbReference type="AlphaFoldDB" id="A0A1H0MKF8"/>
<protein>
    <recommendedName>
        <fullName evidence="2">Type II secretion system protein H</fullName>
    </recommendedName>
    <alternativeName>
        <fullName evidence="10">General secretion pathway protein H</fullName>
    </alternativeName>
</protein>
<gene>
    <name evidence="12" type="ORF">SAMN05216193_11644</name>
</gene>
<evidence type="ECO:0000256" key="10">
    <source>
        <dbReference type="ARBA" id="ARBA00030775"/>
    </source>
</evidence>
<reference evidence="13" key="1">
    <citation type="submission" date="2016-10" db="EMBL/GenBank/DDBJ databases">
        <authorList>
            <person name="Varghese N."/>
            <person name="Submissions S."/>
        </authorList>
    </citation>
    <scope>NUCLEOTIDE SEQUENCE [LARGE SCALE GENOMIC DNA]</scope>
    <source>
        <strain evidence="13">JCM 21621</strain>
    </source>
</reference>
<keyword evidence="8" id="KW-0472">Membrane</keyword>
<name>A0A1H0MKF8_9PSED</name>
<keyword evidence="13" id="KW-1185">Reference proteome</keyword>
<comment type="subcellular location">
    <subcellularLocation>
        <location evidence="1">Cell inner membrane</location>
        <topology evidence="1">Single-pass membrane protein</topology>
    </subcellularLocation>
</comment>
<keyword evidence="7" id="KW-1133">Transmembrane helix</keyword>
<evidence type="ECO:0000256" key="2">
    <source>
        <dbReference type="ARBA" id="ARBA00021549"/>
    </source>
</evidence>
<keyword evidence="5" id="KW-0997">Cell inner membrane</keyword>
<evidence type="ECO:0000259" key="11">
    <source>
        <dbReference type="Pfam" id="PF12019"/>
    </source>
</evidence>
<dbReference type="GO" id="GO:0015627">
    <property type="term" value="C:type II protein secretion system complex"/>
    <property type="evidence" value="ECO:0007669"/>
    <property type="project" value="InterPro"/>
</dbReference>
<dbReference type="GO" id="GO:0015628">
    <property type="term" value="P:protein secretion by the type II secretion system"/>
    <property type="evidence" value="ECO:0007669"/>
    <property type="project" value="InterPro"/>
</dbReference>
<organism evidence="12 13">
    <name type="scientific">Pseudomonas jinjuensis</name>
    <dbReference type="NCBI Taxonomy" id="198616"/>
    <lineage>
        <taxon>Bacteria</taxon>
        <taxon>Pseudomonadati</taxon>
        <taxon>Pseudomonadota</taxon>
        <taxon>Gammaproteobacteria</taxon>
        <taxon>Pseudomonadales</taxon>
        <taxon>Pseudomonadaceae</taxon>
        <taxon>Pseudomonas</taxon>
    </lineage>
</organism>
<dbReference type="STRING" id="198616.SAMN05216193_11644"/>
<keyword evidence="6" id="KW-0812">Transmembrane</keyword>
<dbReference type="RefSeq" id="WP_084313569.1">
    <property type="nucleotide sequence ID" value="NZ_FNIJ01000016.1"/>
</dbReference>
<evidence type="ECO:0000256" key="7">
    <source>
        <dbReference type="ARBA" id="ARBA00022989"/>
    </source>
</evidence>
<evidence type="ECO:0000256" key="9">
    <source>
        <dbReference type="ARBA" id="ARBA00025772"/>
    </source>
</evidence>